<gene>
    <name evidence="1" type="ORF">SERLA73DRAFT_136595</name>
</gene>
<proteinExistence type="predicted"/>
<sequence length="58" mass="6414">MPTNMIVVTMTLHYDVSHTPSFVQRFAIIISHPDCLDKLSQILDVDVGIVGCSSTPRI</sequence>
<organism evidence="2">
    <name type="scientific">Serpula lacrymans var. lacrymans (strain S7.3)</name>
    <name type="common">Dry rot fungus</name>
    <dbReference type="NCBI Taxonomy" id="936435"/>
    <lineage>
        <taxon>Eukaryota</taxon>
        <taxon>Fungi</taxon>
        <taxon>Dikarya</taxon>
        <taxon>Basidiomycota</taxon>
        <taxon>Agaricomycotina</taxon>
        <taxon>Agaricomycetes</taxon>
        <taxon>Agaricomycetidae</taxon>
        <taxon>Boletales</taxon>
        <taxon>Coniophorineae</taxon>
        <taxon>Serpulaceae</taxon>
        <taxon>Serpula</taxon>
    </lineage>
</organism>
<dbReference type="Proteomes" id="UP000008063">
    <property type="component" value="Unassembled WGS sequence"/>
</dbReference>
<dbReference type="InParanoid" id="F8PXT5"/>
<dbReference type="EMBL" id="GL945480">
    <property type="protein sequence ID" value="EGN98698.1"/>
    <property type="molecule type" value="Genomic_DNA"/>
</dbReference>
<reference evidence="2" key="1">
    <citation type="journal article" date="2011" name="Science">
        <title>The plant cell wall-decomposing machinery underlies the functional diversity of forest fungi.</title>
        <authorList>
            <person name="Eastwood D.C."/>
            <person name="Floudas D."/>
            <person name="Binder M."/>
            <person name="Majcherczyk A."/>
            <person name="Schneider P."/>
            <person name="Aerts A."/>
            <person name="Asiegbu F.O."/>
            <person name="Baker S.E."/>
            <person name="Barry K."/>
            <person name="Bendiksby M."/>
            <person name="Blumentritt M."/>
            <person name="Coutinho P.M."/>
            <person name="Cullen D."/>
            <person name="de Vries R.P."/>
            <person name="Gathman A."/>
            <person name="Goodell B."/>
            <person name="Henrissat B."/>
            <person name="Ihrmark K."/>
            <person name="Kauserud H."/>
            <person name="Kohler A."/>
            <person name="LaButti K."/>
            <person name="Lapidus A."/>
            <person name="Lavin J.L."/>
            <person name="Lee Y.-H."/>
            <person name="Lindquist E."/>
            <person name="Lilly W."/>
            <person name="Lucas S."/>
            <person name="Morin E."/>
            <person name="Murat C."/>
            <person name="Oguiza J.A."/>
            <person name="Park J."/>
            <person name="Pisabarro A.G."/>
            <person name="Riley R."/>
            <person name="Rosling A."/>
            <person name="Salamov A."/>
            <person name="Schmidt O."/>
            <person name="Schmutz J."/>
            <person name="Skrede I."/>
            <person name="Stenlid J."/>
            <person name="Wiebenga A."/>
            <person name="Xie X."/>
            <person name="Kuees U."/>
            <person name="Hibbett D.S."/>
            <person name="Hoffmeister D."/>
            <person name="Hoegberg N."/>
            <person name="Martin F."/>
            <person name="Grigoriev I.V."/>
            <person name="Watkinson S.C."/>
        </authorList>
    </citation>
    <scope>NUCLEOTIDE SEQUENCE [LARGE SCALE GENOMIC DNA]</scope>
    <source>
        <strain evidence="2">strain S7.3</strain>
    </source>
</reference>
<accession>F8PXT5</accession>
<evidence type="ECO:0000313" key="1">
    <source>
        <dbReference type="EMBL" id="EGN98698.1"/>
    </source>
</evidence>
<keyword evidence="2" id="KW-1185">Reference proteome</keyword>
<evidence type="ECO:0000313" key="2">
    <source>
        <dbReference type="Proteomes" id="UP000008063"/>
    </source>
</evidence>
<protein>
    <submittedName>
        <fullName evidence="1">Uncharacterized protein</fullName>
    </submittedName>
</protein>
<name>F8PXT5_SERL3</name>
<dbReference type="HOGENOM" id="CLU_2980513_0_0_1"/>
<dbReference type="AlphaFoldDB" id="F8PXT5"/>